<sequence>MGCREFRYVNRDNQPGSCSWCKQLLTGSHGNSKSVSVSQVPSDGVRRLLSNQYTGAELETEEKKRVELRHAFKPAAGARMQREREEGGGAGFKCSGWASVVPRLTPCTRLSASRFRWPLPFGVTQDEPAERSADKLDDGGPRIHSVVGDQTDKPAERELRGGHDSPGLTPAKGLHPFPPSTSRQSPRIPSGTDLGRSGASDSVPSAVIGTLRDWSPTGTGVCCVPRTWR</sequence>
<organism evidence="2 3">
    <name type="scientific">Batillaria attramentaria</name>
    <dbReference type="NCBI Taxonomy" id="370345"/>
    <lineage>
        <taxon>Eukaryota</taxon>
        <taxon>Metazoa</taxon>
        <taxon>Spiralia</taxon>
        <taxon>Lophotrochozoa</taxon>
        <taxon>Mollusca</taxon>
        <taxon>Gastropoda</taxon>
        <taxon>Caenogastropoda</taxon>
        <taxon>Sorbeoconcha</taxon>
        <taxon>Cerithioidea</taxon>
        <taxon>Batillariidae</taxon>
        <taxon>Batillaria</taxon>
    </lineage>
</organism>
<proteinExistence type="predicted"/>
<reference evidence="2 3" key="1">
    <citation type="journal article" date="2023" name="Sci. Data">
        <title>Genome assembly of the Korean intertidal mud-creeper Batillaria attramentaria.</title>
        <authorList>
            <person name="Patra A.K."/>
            <person name="Ho P.T."/>
            <person name="Jun S."/>
            <person name="Lee S.J."/>
            <person name="Kim Y."/>
            <person name="Won Y.J."/>
        </authorList>
    </citation>
    <scope>NUCLEOTIDE SEQUENCE [LARGE SCALE GENOMIC DNA]</scope>
    <source>
        <strain evidence="2">Wonlab-2016</strain>
    </source>
</reference>
<dbReference type="EMBL" id="JACVVK020000050">
    <property type="protein sequence ID" value="KAK7498533.1"/>
    <property type="molecule type" value="Genomic_DNA"/>
</dbReference>
<evidence type="ECO:0000313" key="3">
    <source>
        <dbReference type="Proteomes" id="UP001519460"/>
    </source>
</evidence>
<evidence type="ECO:0000256" key="1">
    <source>
        <dbReference type="SAM" id="MobiDB-lite"/>
    </source>
</evidence>
<dbReference type="Proteomes" id="UP001519460">
    <property type="component" value="Unassembled WGS sequence"/>
</dbReference>
<dbReference type="AlphaFoldDB" id="A0ABD0LGM2"/>
<feature type="compositionally biased region" description="Basic and acidic residues" evidence="1">
    <location>
        <begin position="128"/>
        <end position="141"/>
    </location>
</feature>
<feature type="compositionally biased region" description="Basic and acidic residues" evidence="1">
    <location>
        <begin position="150"/>
        <end position="163"/>
    </location>
</feature>
<gene>
    <name evidence="2" type="ORF">BaRGS_00010193</name>
</gene>
<feature type="region of interest" description="Disordered" evidence="1">
    <location>
        <begin position="122"/>
        <end position="204"/>
    </location>
</feature>
<evidence type="ECO:0000313" key="2">
    <source>
        <dbReference type="EMBL" id="KAK7498533.1"/>
    </source>
</evidence>
<comment type="caution">
    <text evidence="2">The sequence shown here is derived from an EMBL/GenBank/DDBJ whole genome shotgun (WGS) entry which is preliminary data.</text>
</comment>
<accession>A0ABD0LGM2</accession>
<protein>
    <submittedName>
        <fullName evidence="2">Uncharacterized protein</fullName>
    </submittedName>
</protein>
<name>A0ABD0LGM2_9CAEN</name>
<keyword evidence="3" id="KW-1185">Reference proteome</keyword>